<evidence type="ECO:0000256" key="3">
    <source>
        <dbReference type="ARBA" id="ARBA00022801"/>
    </source>
</evidence>
<evidence type="ECO:0000313" key="6">
    <source>
        <dbReference type="EMBL" id="QNR69554.1"/>
    </source>
</evidence>
<dbReference type="GO" id="GO:0016788">
    <property type="term" value="F:hydrolase activity, acting on ester bonds"/>
    <property type="evidence" value="ECO:0007669"/>
    <property type="project" value="InterPro"/>
</dbReference>
<dbReference type="PANTHER" id="PTHR37326">
    <property type="entry name" value="BLL3975 PROTEIN"/>
    <property type="match status" value="1"/>
</dbReference>
<evidence type="ECO:0000256" key="1">
    <source>
        <dbReference type="ARBA" id="ARBA00001947"/>
    </source>
</evidence>
<dbReference type="InterPro" id="IPR055438">
    <property type="entry name" value="AstE_AspA_cat"/>
</dbReference>
<keyword evidence="2" id="KW-0479">Metal-binding</keyword>
<evidence type="ECO:0000256" key="4">
    <source>
        <dbReference type="ARBA" id="ARBA00022833"/>
    </source>
</evidence>
<dbReference type="RefSeq" id="WP_190299221.1">
    <property type="nucleotide sequence ID" value="NZ_CP061172.1"/>
</dbReference>
<sequence length="247" mass="27963">MQVKRYMLGKGSWATPYYIATGGQKGPCVMVVAGIHGKEIASIRAAEKLVKLLNQQKLRFSHGKLIIVPIVNQEAYRKRIRGIPDLNRTFPRKKKQLATQPLSAALFKLTQKHQPEWYLDLHEANGLSQKDAKVLGQTLISNKANPVVPTVRRIIKRMNRSIQMSDRHFNIRLHELPGSSRTAAARILGARAVTVETGWSLPKKVRIHYQLEIVQHFLKEAGIVKGNEVYLSAKVRTVTSRKYCITK</sequence>
<keyword evidence="4" id="KW-0862">Zinc</keyword>
<organism evidence="6 7">
    <name type="scientific">Paenibacillus peoriae</name>
    <dbReference type="NCBI Taxonomy" id="59893"/>
    <lineage>
        <taxon>Bacteria</taxon>
        <taxon>Bacillati</taxon>
        <taxon>Bacillota</taxon>
        <taxon>Bacilli</taxon>
        <taxon>Bacillales</taxon>
        <taxon>Paenibacillaceae</taxon>
        <taxon>Paenibacillus</taxon>
    </lineage>
</organism>
<evidence type="ECO:0000256" key="2">
    <source>
        <dbReference type="ARBA" id="ARBA00022723"/>
    </source>
</evidence>
<dbReference type="PANTHER" id="PTHR37326:SF1">
    <property type="entry name" value="BLL3975 PROTEIN"/>
    <property type="match status" value="1"/>
</dbReference>
<dbReference type="EMBL" id="CP061172">
    <property type="protein sequence ID" value="QNR69554.1"/>
    <property type="molecule type" value="Genomic_DNA"/>
</dbReference>
<name>A0A7H0YEP6_9BACL</name>
<comment type="cofactor">
    <cofactor evidence="1">
        <name>Zn(2+)</name>
        <dbReference type="ChEBI" id="CHEBI:29105"/>
    </cofactor>
</comment>
<proteinExistence type="predicted"/>
<gene>
    <name evidence="6" type="ORF">IAQ67_11365</name>
</gene>
<evidence type="ECO:0000313" key="7">
    <source>
        <dbReference type="Proteomes" id="UP000516384"/>
    </source>
</evidence>
<dbReference type="AlphaFoldDB" id="A0A7H0YEP6"/>
<protein>
    <submittedName>
        <fullName evidence="6">Succinylglutamate desuccinylase/aspartoacylase family protein</fullName>
    </submittedName>
</protein>
<keyword evidence="3" id="KW-0378">Hydrolase</keyword>
<reference evidence="6 7" key="1">
    <citation type="submission" date="2020-09" db="EMBL/GenBank/DDBJ databases">
        <title>Characterization of Paenibacillus peoriae strain ZF390 with broad-spectrum antimicrobial activity as a potential biocontrol agent.</title>
        <authorList>
            <person name="Li L."/>
            <person name="Zhao Y."/>
            <person name="Li B."/>
            <person name="Xie X."/>
        </authorList>
    </citation>
    <scope>NUCLEOTIDE SEQUENCE [LARGE SCALE GENOMIC DNA]</scope>
    <source>
        <strain evidence="6 7">ZF390</strain>
    </source>
</reference>
<dbReference type="Gene3D" id="3.40.630.10">
    <property type="entry name" value="Zn peptidases"/>
    <property type="match status" value="1"/>
</dbReference>
<feature type="domain" description="Succinylglutamate desuccinylase/Aspartoacylase catalytic" evidence="5">
    <location>
        <begin position="26"/>
        <end position="147"/>
    </location>
</feature>
<dbReference type="GO" id="GO:0046872">
    <property type="term" value="F:metal ion binding"/>
    <property type="evidence" value="ECO:0007669"/>
    <property type="project" value="UniProtKB-KW"/>
</dbReference>
<accession>A0A7H0YEP6</accession>
<dbReference type="InterPro" id="IPR053138">
    <property type="entry name" value="N-alpha-Ac-DABA_deacetylase"/>
</dbReference>
<dbReference type="Pfam" id="PF24827">
    <property type="entry name" value="AstE_AspA_cat"/>
    <property type="match status" value="1"/>
</dbReference>
<dbReference type="SUPFAM" id="SSF53187">
    <property type="entry name" value="Zn-dependent exopeptidases"/>
    <property type="match status" value="1"/>
</dbReference>
<dbReference type="Proteomes" id="UP000516384">
    <property type="component" value="Chromosome"/>
</dbReference>
<evidence type="ECO:0000259" key="5">
    <source>
        <dbReference type="Pfam" id="PF24827"/>
    </source>
</evidence>